<dbReference type="GO" id="GO:0043165">
    <property type="term" value="P:Gram-negative-bacterium-type cell outer membrane assembly"/>
    <property type="evidence" value="ECO:0007669"/>
    <property type="project" value="InterPro"/>
</dbReference>
<dbReference type="GO" id="GO:0019867">
    <property type="term" value="C:outer membrane"/>
    <property type="evidence" value="ECO:0007669"/>
    <property type="project" value="InterPro"/>
</dbReference>
<comment type="caution">
    <text evidence="1">The sequence shown here is derived from an EMBL/GenBank/DDBJ whole genome shotgun (WGS) entry which is preliminary data.</text>
</comment>
<keyword evidence="2" id="KW-1185">Reference proteome</keyword>
<name>A0A432V621_9HYPH</name>
<gene>
    <name evidence="1" type="ORF">EET67_11090</name>
</gene>
<dbReference type="Gene3D" id="3.30.160.150">
    <property type="entry name" value="Lipoprotein like domain"/>
    <property type="match status" value="1"/>
</dbReference>
<sequence length="189" mass="19832">MSLPDQTRKSSAHISHRAIILGLSLSLAALSACTVRPLYSDAGMAAGAHAGASAGLSSIAIKPVTTRYAQEVRNHLIFGFNGGAGQPANPLYSLTLNVTALATSAANIQRALEEEPTASMMTVGATYVLTDAKTGKVVARGRREASSSYDVPRQSFAALRAQRDAENRAARELAELLRLAIGQDLAKAR</sequence>
<reference evidence="1 2" key="1">
    <citation type="submission" date="2018-11" db="EMBL/GenBank/DDBJ databases">
        <title>Pseudaminobacter arsenicus sp. nov., an arsenic-resistant bacterium isolated from arsenic-rich aquifers.</title>
        <authorList>
            <person name="Mu Y."/>
        </authorList>
    </citation>
    <scope>NUCLEOTIDE SEQUENCE [LARGE SCALE GENOMIC DNA]</scope>
    <source>
        <strain evidence="1 2">CB3</strain>
    </source>
</reference>
<protein>
    <recommendedName>
        <fullName evidence="3">LPS-assembly lipoprotein</fullName>
    </recommendedName>
</protein>
<proteinExistence type="predicted"/>
<evidence type="ECO:0000313" key="1">
    <source>
        <dbReference type="EMBL" id="RUM97612.1"/>
    </source>
</evidence>
<dbReference type="RefSeq" id="WP_128624917.1">
    <property type="nucleotide sequence ID" value="NZ_ML133510.1"/>
</dbReference>
<evidence type="ECO:0008006" key="3">
    <source>
        <dbReference type="Google" id="ProtNLM"/>
    </source>
</evidence>
<dbReference type="Proteomes" id="UP000281647">
    <property type="component" value="Unassembled WGS sequence"/>
</dbReference>
<dbReference type="EMBL" id="RKST01000010">
    <property type="protein sequence ID" value="RUM97612.1"/>
    <property type="molecule type" value="Genomic_DNA"/>
</dbReference>
<organism evidence="1 2">
    <name type="scientific">Borborobacter arsenicus</name>
    <dbReference type="NCBI Taxonomy" id="1851146"/>
    <lineage>
        <taxon>Bacteria</taxon>
        <taxon>Pseudomonadati</taxon>
        <taxon>Pseudomonadota</taxon>
        <taxon>Alphaproteobacteria</taxon>
        <taxon>Hyphomicrobiales</taxon>
        <taxon>Phyllobacteriaceae</taxon>
        <taxon>Borborobacter</taxon>
    </lineage>
</organism>
<accession>A0A432V621</accession>
<dbReference type="OrthoDB" id="7678210at2"/>
<evidence type="ECO:0000313" key="2">
    <source>
        <dbReference type="Proteomes" id="UP000281647"/>
    </source>
</evidence>
<dbReference type="AlphaFoldDB" id="A0A432V621"/>